<dbReference type="GeneID" id="8100484"/>
<organism evidence="1 2">
    <name type="scientific">Talaromyces stipitatus (strain ATCC 10500 / CBS 375.48 / QM 6759 / NRRL 1006)</name>
    <name type="common">Penicillium stipitatum</name>
    <dbReference type="NCBI Taxonomy" id="441959"/>
    <lineage>
        <taxon>Eukaryota</taxon>
        <taxon>Fungi</taxon>
        <taxon>Dikarya</taxon>
        <taxon>Ascomycota</taxon>
        <taxon>Pezizomycotina</taxon>
        <taxon>Eurotiomycetes</taxon>
        <taxon>Eurotiomycetidae</taxon>
        <taxon>Eurotiales</taxon>
        <taxon>Trichocomaceae</taxon>
        <taxon>Talaromyces</taxon>
        <taxon>Talaromyces sect. Talaromyces</taxon>
    </lineage>
</organism>
<evidence type="ECO:0000313" key="1">
    <source>
        <dbReference type="EMBL" id="EED12967.1"/>
    </source>
</evidence>
<gene>
    <name evidence="1" type="ORF">TSTA_054770</name>
</gene>
<dbReference type="HOGENOM" id="CLU_2335064_0_0_1"/>
<proteinExistence type="predicted"/>
<dbReference type="Proteomes" id="UP000001745">
    <property type="component" value="Unassembled WGS sequence"/>
</dbReference>
<protein>
    <submittedName>
        <fullName evidence="1">Uncharacterized protein</fullName>
    </submittedName>
</protein>
<dbReference type="OrthoDB" id="5215882at2759"/>
<dbReference type="VEuPathDB" id="FungiDB:TSTA_054770"/>
<dbReference type="EMBL" id="EQ962659">
    <property type="protein sequence ID" value="EED12967.1"/>
    <property type="molecule type" value="Genomic_DNA"/>
</dbReference>
<reference evidence="2" key="1">
    <citation type="journal article" date="2015" name="Genome Announc.">
        <title>Genome sequence of the AIDS-associated pathogen Penicillium marneffei (ATCC18224) and its near taxonomic relative Talaromyces stipitatus (ATCC10500).</title>
        <authorList>
            <person name="Nierman W.C."/>
            <person name="Fedorova-Abrams N.D."/>
            <person name="Andrianopoulos A."/>
        </authorList>
    </citation>
    <scope>NUCLEOTIDE SEQUENCE [LARGE SCALE GENOMIC DNA]</scope>
    <source>
        <strain evidence="2">ATCC 10500 / CBS 375.48 / QM 6759 / NRRL 1006</strain>
    </source>
</reference>
<dbReference type="InParanoid" id="B8MR72"/>
<evidence type="ECO:0000313" key="2">
    <source>
        <dbReference type="Proteomes" id="UP000001745"/>
    </source>
</evidence>
<dbReference type="RefSeq" id="XP_002487078.1">
    <property type="nucleotide sequence ID" value="XM_002487033.1"/>
</dbReference>
<dbReference type="AlphaFoldDB" id="B8MR72"/>
<sequence length="98" mass="11259">MDTDHYLLGSHYFFVESSGRFVEVDGIRVGSLQLNTLSAVGLLKLKLSSWASTTRRKGPKRNGDMTELEDDEAEGLREWVKEFQDLKQWQELDSSYKS</sequence>
<keyword evidence="2" id="KW-1185">Reference proteome</keyword>
<accession>B8MR72</accession>
<name>B8MR72_TALSN</name>